<comment type="caution">
    <text evidence="1">The sequence shown here is derived from an EMBL/GenBank/DDBJ whole genome shotgun (WGS) entry which is preliminary data.</text>
</comment>
<protein>
    <submittedName>
        <fullName evidence="1">Uncharacterized protein</fullName>
    </submittedName>
</protein>
<proteinExistence type="predicted"/>
<dbReference type="AlphaFoldDB" id="A0A2M6R7Z5"/>
<organism evidence="1 2">
    <name type="scientific">Candidatus Berkelbacteria bacterium CG10_big_fil_rev_8_21_14_0_10_43_14</name>
    <dbReference type="NCBI Taxonomy" id="1974515"/>
    <lineage>
        <taxon>Bacteria</taxon>
        <taxon>Candidatus Berkelbacteria</taxon>
    </lineage>
</organism>
<reference evidence="2" key="1">
    <citation type="submission" date="2017-09" db="EMBL/GenBank/DDBJ databases">
        <title>Depth-based differentiation of microbial function through sediment-hosted aquifers and enrichment of novel symbionts in the deep terrestrial subsurface.</title>
        <authorList>
            <person name="Probst A.J."/>
            <person name="Ladd B."/>
            <person name="Jarett J.K."/>
            <person name="Geller-Mcgrath D.E."/>
            <person name="Sieber C.M.K."/>
            <person name="Emerson J.B."/>
            <person name="Anantharaman K."/>
            <person name="Thomas B.C."/>
            <person name="Malmstrom R."/>
            <person name="Stieglmeier M."/>
            <person name="Klingl A."/>
            <person name="Woyke T."/>
            <person name="Ryan C.M."/>
            <person name="Banfield J.F."/>
        </authorList>
    </citation>
    <scope>NUCLEOTIDE SEQUENCE [LARGE SCALE GENOMIC DNA]</scope>
</reference>
<sequence length="65" mass="7522">MFEAAGINAVWHEHTTVAPHVHQFVFQDEHVLYADAARRALERIWIPTTRTIVTDAQWHPIVTGY</sequence>
<accession>A0A2M6R7Z5</accession>
<dbReference type="Proteomes" id="UP000231162">
    <property type="component" value="Unassembled WGS sequence"/>
</dbReference>
<dbReference type="EMBL" id="PEZX01000042">
    <property type="protein sequence ID" value="PIS06682.1"/>
    <property type="molecule type" value="Genomic_DNA"/>
</dbReference>
<gene>
    <name evidence="1" type="ORF">COT79_03405</name>
</gene>
<evidence type="ECO:0000313" key="1">
    <source>
        <dbReference type="EMBL" id="PIS06682.1"/>
    </source>
</evidence>
<evidence type="ECO:0000313" key="2">
    <source>
        <dbReference type="Proteomes" id="UP000231162"/>
    </source>
</evidence>
<name>A0A2M6R7Z5_9BACT</name>